<accession>A0A837I8A4</accession>
<dbReference type="EMBL" id="LCHP01000002">
    <property type="protein sequence ID" value="KKT37165.1"/>
    <property type="molecule type" value="Genomic_DNA"/>
</dbReference>
<protein>
    <submittedName>
        <fullName evidence="2">Uncharacterized protein</fullName>
    </submittedName>
</protein>
<evidence type="ECO:0000313" key="2">
    <source>
        <dbReference type="EMBL" id="KKT37165.1"/>
    </source>
</evidence>
<gene>
    <name evidence="2" type="ORF">UW25_C0002G0111</name>
</gene>
<evidence type="ECO:0000313" key="3">
    <source>
        <dbReference type="Proteomes" id="UP000033815"/>
    </source>
</evidence>
<reference evidence="2 3" key="1">
    <citation type="journal article" date="2015" name="Nature">
        <title>rRNA introns, odd ribosomes, and small enigmatic genomes across a large radiation of phyla.</title>
        <authorList>
            <person name="Brown C.T."/>
            <person name="Hug L.A."/>
            <person name="Thomas B.C."/>
            <person name="Sharon I."/>
            <person name="Castelle C.J."/>
            <person name="Singh A."/>
            <person name="Wilkins M.J."/>
            <person name="Williams K.H."/>
            <person name="Banfield J.F."/>
        </authorList>
    </citation>
    <scope>NUCLEOTIDE SEQUENCE [LARGE SCALE GENOMIC DNA]</scope>
</reference>
<comment type="caution">
    <text evidence="2">The sequence shown here is derived from an EMBL/GenBank/DDBJ whole genome shotgun (WGS) entry which is preliminary data.</text>
</comment>
<name>A0A837I8A4_9BACT</name>
<feature type="region of interest" description="Disordered" evidence="1">
    <location>
        <begin position="59"/>
        <end position="97"/>
    </location>
</feature>
<proteinExistence type="predicted"/>
<sequence length="97" mass="10962">MTYLCVVNRYKTTCSRNPGITHVSRDKPNDYCPICFRPLNKNGSCAVAEEMTCEQPLKVHKKDGPNIGGPPEPRARSLQNAKNDALARTRNPRMRVY</sequence>
<dbReference type="Proteomes" id="UP000033815">
    <property type="component" value="Unassembled WGS sequence"/>
</dbReference>
<organism evidence="2 3">
    <name type="scientific">Candidatus Nomurabacteria bacterium GW2011_GWB1_44_12</name>
    <dbReference type="NCBI Taxonomy" id="1618748"/>
    <lineage>
        <taxon>Bacteria</taxon>
        <taxon>Candidatus Nomuraibacteriota</taxon>
    </lineage>
</organism>
<dbReference type="AlphaFoldDB" id="A0A837I8A4"/>
<evidence type="ECO:0000256" key="1">
    <source>
        <dbReference type="SAM" id="MobiDB-lite"/>
    </source>
</evidence>